<protein>
    <submittedName>
        <fullName evidence="1">Uncharacterized protein</fullName>
    </submittedName>
</protein>
<proteinExistence type="predicted"/>
<feature type="non-terminal residue" evidence="1">
    <location>
        <position position="61"/>
    </location>
</feature>
<accession>X0WPX4</accession>
<evidence type="ECO:0000313" key="1">
    <source>
        <dbReference type="EMBL" id="GAG32710.1"/>
    </source>
</evidence>
<gene>
    <name evidence="1" type="ORF">S01H1_70335</name>
</gene>
<comment type="caution">
    <text evidence="1">The sequence shown here is derived from an EMBL/GenBank/DDBJ whole genome shotgun (WGS) entry which is preliminary data.</text>
</comment>
<name>X0WPX4_9ZZZZ</name>
<dbReference type="EMBL" id="BARS01046765">
    <property type="protein sequence ID" value="GAG32710.1"/>
    <property type="molecule type" value="Genomic_DNA"/>
</dbReference>
<sequence length="61" mass="7066">MEKKVIIVKQGHWGDRRESEYGAMIRLLERRVVENEGIEVKLAPTFADAQDLLRQEEALSL</sequence>
<organism evidence="1">
    <name type="scientific">marine sediment metagenome</name>
    <dbReference type="NCBI Taxonomy" id="412755"/>
    <lineage>
        <taxon>unclassified sequences</taxon>
        <taxon>metagenomes</taxon>
        <taxon>ecological metagenomes</taxon>
    </lineage>
</organism>
<reference evidence="1" key="1">
    <citation type="journal article" date="2014" name="Front. Microbiol.">
        <title>High frequency of phylogenetically diverse reductive dehalogenase-homologous genes in deep subseafloor sedimentary metagenomes.</title>
        <authorList>
            <person name="Kawai M."/>
            <person name="Futagami T."/>
            <person name="Toyoda A."/>
            <person name="Takaki Y."/>
            <person name="Nishi S."/>
            <person name="Hori S."/>
            <person name="Arai W."/>
            <person name="Tsubouchi T."/>
            <person name="Morono Y."/>
            <person name="Uchiyama I."/>
            <person name="Ito T."/>
            <person name="Fujiyama A."/>
            <person name="Inagaki F."/>
            <person name="Takami H."/>
        </authorList>
    </citation>
    <scope>NUCLEOTIDE SEQUENCE</scope>
    <source>
        <strain evidence="1">Expedition CK06-06</strain>
    </source>
</reference>
<dbReference type="AlphaFoldDB" id="X0WPX4"/>